<dbReference type="AlphaFoldDB" id="N1Q5E5"/>
<accession>N1Q5E5</accession>
<dbReference type="Proteomes" id="UP000016933">
    <property type="component" value="Unassembled WGS sequence"/>
</dbReference>
<dbReference type="HOGENOM" id="CLU_2589722_0_0_1"/>
<name>N1Q5E5_DOTSN</name>
<gene>
    <name evidence="1" type="ORF">DOTSEDRAFT_69069</name>
</gene>
<reference evidence="1 2" key="2">
    <citation type="journal article" date="2012" name="PLoS Pathog.">
        <title>Diverse lifestyles and strategies of plant pathogenesis encoded in the genomes of eighteen Dothideomycetes fungi.</title>
        <authorList>
            <person name="Ohm R.A."/>
            <person name="Feau N."/>
            <person name="Henrissat B."/>
            <person name="Schoch C.L."/>
            <person name="Horwitz B.A."/>
            <person name="Barry K.W."/>
            <person name="Condon B.J."/>
            <person name="Copeland A.C."/>
            <person name="Dhillon B."/>
            <person name="Glaser F."/>
            <person name="Hesse C.N."/>
            <person name="Kosti I."/>
            <person name="LaButti K."/>
            <person name="Lindquist E.A."/>
            <person name="Lucas S."/>
            <person name="Salamov A.A."/>
            <person name="Bradshaw R.E."/>
            <person name="Ciuffetti L."/>
            <person name="Hamelin R.C."/>
            <person name="Kema G.H.J."/>
            <person name="Lawrence C."/>
            <person name="Scott J.A."/>
            <person name="Spatafora J.W."/>
            <person name="Turgeon B.G."/>
            <person name="de Wit P.J.G.M."/>
            <person name="Zhong S."/>
            <person name="Goodwin S.B."/>
            <person name="Grigoriev I.V."/>
        </authorList>
    </citation>
    <scope>NUCLEOTIDE SEQUENCE [LARGE SCALE GENOMIC DNA]</scope>
    <source>
        <strain evidence="2">NZE10 / CBS 128990</strain>
    </source>
</reference>
<reference evidence="2" key="1">
    <citation type="journal article" date="2012" name="PLoS Genet.">
        <title>The genomes of the fungal plant pathogens Cladosporium fulvum and Dothistroma septosporum reveal adaptation to different hosts and lifestyles but also signatures of common ancestry.</title>
        <authorList>
            <person name="de Wit P.J.G.M."/>
            <person name="van der Burgt A."/>
            <person name="Oekmen B."/>
            <person name="Stergiopoulos I."/>
            <person name="Abd-Elsalam K.A."/>
            <person name="Aerts A.L."/>
            <person name="Bahkali A.H."/>
            <person name="Beenen H.G."/>
            <person name="Chettri P."/>
            <person name="Cox M.P."/>
            <person name="Datema E."/>
            <person name="de Vries R.P."/>
            <person name="Dhillon B."/>
            <person name="Ganley A.R."/>
            <person name="Griffiths S.A."/>
            <person name="Guo Y."/>
            <person name="Hamelin R.C."/>
            <person name="Henrissat B."/>
            <person name="Kabir M.S."/>
            <person name="Jashni M.K."/>
            <person name="Kema G."/>
            <person name="Klaubauf S."/>
            <person name="Lapidus A."/>
            <person name="Levasseur A."/>
            <person name="Lindquist E."/>
            <person name="Mehrabi R."/>
            <person name="Ohm R.A."/>
            <person name="Owen T.J."/>
            <person name="Salamov A."/>
            <person name="Schwelm A."/>
            <person name="Schijlen E."/>
            <person name="Sun H."/>
            <person name="van den Burg H.A."/>
            <person name="van Ham R.C.H.J."/>
            <person name="Zhang S."/>
            <person name="Goodwin S.B."/>
            <person name="Grigoriev I.V."/>
            <person name="Collemare J."/>
            <person name="Bradshaw R.E."/>
        </authorList>
    </citation>
    <scope>NUCLEOTIDE SEQUENCE [LARGE SCALE GENOMIC DNA]</scope>
    <source>
        <strain evidence="2">NZE10 / CBS 128990</strain>
    </source>
</reference>
<keyword evidence="2" id="KW-1185">Reference proteome</keyword>
<sequence length="80" mass="8823">MIVVAARICYDDGLLHRIKWSHCKGLTRTALQSPASCDRLAFHASKTPAIVHRCCVMAASQRRHLTVASPRKFLPPEVGA</sequence>
<evidence type="ECO:0000313" key="2">
    <source>
        <dbReference type="Proteomes" id="UP000016933"/>
    </source>
</evidence>
<evidence type="ECO:0000313" key="1">
    <source>
        <dbReference type="EMBL" id="EME50415.1"/>
    </source>
</evidence>
<proteinExistence type="predicted"/>
<protein>
    <submittedName>
        <fullName evidence="1">Uncharacterized protein</fullName>
    </submittedName>
</protein>
<dbReference type="EMBL" id="KB446535">
    <property type="protein sequence ID" value="EME50415.1"/>
    <property type="molecule type" value="Genomic_DNA"/>
</dbReference>
<organism evidence="1 2">
    <name type="scientific">Dothistroma septosporum (strain NZE10 / CBS 128990)</name>
    <name type="common">Red band needle blight fungus</name>
    <name type="synonym">Mycosphaerella pini</name>
    <dbReference type="NCBI Taxonomy" id="675120"/>
    <lineage>
        <taxon>Eukaryota</taxon>
        <taxon>Fungi</taxon>
        <taxon>Dikarya</taxon>
        <taxon>Ascomycota</taxon>
        <taxon>Pezizomycotina</taxon>
        <taxon>Dothideomycetes</taxon>
        <taxon>Dothideomycetidae</taxon>
        <taxon>Mycosphaerellales</taxon>
        <taxon>Mycosphaerellaceae</taxon>
        <taxon>Dothistroma</taxon>
    </lineage>
</organism>